<proteinExistence type="predicted"/>
<keyword evidence="2" id="KW-0812">Transmembrane</keyword>
<dbReference type="KEGG" id="cprv:CYPRO_3227"/>
<name>A0A345UPQ8_9BACT</name>
<dbReference type="RefSeq" id="WP_114985546.1">
    <property type="nucleotide sequence ID" value="NZ_CP027806.1"/>
</dbReference>
<evidence type="ECO:0000313" key="4">
    <source>
        <dbReference type="Proteomes" id="UP000254808"/>
    </source>
</evidence>
<evidence type="ECO:0000313" key="3">
    <source>
        <dbReference type="EMBL" id="AXJ02460.1"/>
    </source>
</evidence>
<feature type="transmembrane region" description="Helical" evidence="2">
    <location>
        <begin position="68"/>
        <end position="91"/>
    </location>
</feature>
<dbReference type="AlphaFoldDB" id="A0A345UPQ8"/>
<keyword evidence="2" id="KW-0472">Membrane</keyword>
<accession>A0A345UPQ8</accession>
<keyword evidence="4" id="KW-1185">Reference proteome</keyword>
<keyword evidence="2" id="KW-1133">Transmembrane helix</keyword>
<protein>
    <submittedName>
        <fullName evidence="3">Uncharacterized protein</fullName>
    </submittedName>
</protein>
<dbReference type="Proteomes" id="UP000254808">
    <property type="component" value="Chromosome"/>
</dbReference>
<gene>
    <name evidence="3" type="ORF">CYPRO_3227</name>
</gene>
<feature type="transmembrane region" description="Helical" evidence="2">
    <location>
        <begin position="44"/>
        <end position="61"/>
    </location>
</feature>
<dbReference type="EMBL" id="CP027806">
    <property type="protein sequence ID" value="AXJ02460.1"/>
    <property type="molecule type" value="Genomic_DNA"/>
</dbReference>
<evidence type="ECO:0000256" key="1">
    <source>
        <dbReference type="SAM" id="MobiDB-lite"/>
    </source>
</evidence>
<sequence>MAPKSKRIIPKKHKAKFIFILNFSLLLLLVLSSAALYHLFRIPVHLTLLPSLLIIFMNAFYTARYAFVLGAIVSSAILGALFIGVGFQLFIQLQVYTFWFQTVNVVNYIGIAGAMALMSVFMAVIAAQLSFRLNYRQTESKRHKKYKNKYGETAPHPDLIKPKA</sequence>
<evidence type="ECO:0000256" key="2">
    <source>
        <dbReference type="SAM" id="Phobius"/>
    </source>
</evidence>
<feature type="region of interest" description="Disordered" evidence="1">
    <location>
        <begin position="142"/>
        <end position="164"/>
    </location>
</feature>
<reference evidence="3 4" key="1">
    <citation type="submission" date="2018-03" db="EMBL/GenBank/DDBJ databases">
        <title>Phenotypic and genomic properties of Cyclonatronum proteinivorum gen. nov., sp. nov., a haloalkaliphilic bacteroidete from soda lakes possessing Na+-translocating rhodopsin.</title>
        <authorList>
            <person name="Toshchakov S.V."/>
            <person name="Korzhenkov A."/>
            <person name="Samarov N.I."/>
            <person name="Kublanov I.V."/>
            <person name="Muntyan M.S."/>
            <person name="Sorokin D.Y."/>
        </authorList>
    </citation>
    <scope>NUCLEOTIDE SEQUENCE [LARGE SCALE GENOMIC DNA]</scope>
    <source>
        <strain evidence="3 4">Omega</strain>
    </source>
</reference>
<organism evidence="3 4">
    <name type="scientific">Cyclonatronum proteinivorum</name>
    <dbReference type="NCBI Taxonomy" id="1457365"/>
    <lineage>
        <taxon>Bacteria</taxon>
        <taxon>Pseudomonadati</taxon>
        <taxon>Balneolota</taxon>
        <taxon>Balneolia</taxon>
        <taxon>Balneolales</taxon>
        <taxon>Cyclonatronaceae</taxon>
        <taxon>Cyclonatronum</taxon>
    </lineage>
</organism>
<feature type="transmembrane region" description="Helical" evidence="2">
    <location>
        <begin position="111"/>
        <end position="135"/>
    </location>
</feature>